<dbReference type="PANTHER" id="PTHR22916">
    <property type="entry name" value="GLYCOSYLTRANSFERASE"/>
    <property type="match status" value="1"/>
</dbReference>
<keyword evidence="3" id="KW-1185">Reference proteome</keyword>
<evidence type="ECO:0000259" key="1">
    <source>
        <dbReference type="Pfam" id="PF00535"/>
    </source>
</evidence>
<gene>
    <name evidence="2" type="ORF">B6N60_00092</name>
</gene>
<dbReference type="KEGG" id="rsin:B6N60_00092"/>
<accession>A0A975Y2T3</accession>
<sequence length="279" mass="32357">MPVFNCEKTISLAIRSILNQTYNNWELFIIDDGSTDKTLEIAQSFNDSRIYVIADGLHQNLPTRLNQVIAMSRGKYFARMDGDDISFPERIQTQVEYLENNPTIDLLGTQVIVFHQDGKARGSDTVKETHSQICSRPWSGFPMTHPTWIGRIEYFLKYQYRIDAIRMEDQDLLLRSYKTSKFACLPKILLAYRVESLSLKKILTGRYNFALALIHRGFADKDYFLFWGLLEQAAKSLVDIFAISTRLNFKLLKHRIGSPLSEKNLNKWNIVWSDCVQKN</sequence>
<keyword evidence="2" id="KW-0808">Transferase</keyword>
<protein>
    <submittedName>
        <fullName evidence="2">Glycosyl transferase, family 2</fullName>
    </submittedName>
</protein>
<dbReference type="InterPro" id="IPR001173">
    <property type="entry name" value="Glyco_trans_2-like"/>
</dbReference>
<dbReference type="PANTHER" id="PTHR22916:SF3">
    <property type="entry name" value="UDP-GLCNAC:BETAGAL BETA-1,3-N-ACETYLGLUCOSAMINYLTRANSFERASE-LIKE PROTEIN 1"/>
    <property type="match status" value="1"/>
</dbReference>
<dbReference type="Proteomes" id="UP000683511">
    <property type="component" value="Chromosome"/>
</dbReference>
<feature type="domain" description="Glycosyltransferase 2-like" evidence="1">
    <location>
        <begin position="1"/>
        <end position="154"/>
    </location>
</feature>
<dbReference type="Pfam" id="PF00535">
    <property type="entry name" value="Glycos_transf_2"/>
    <property type="match status" value="1"/>
</dbReference>
<evidence type="ECO:0000313" key="2">
    <source>
        <dbReference type="EMBL" id="QXE21418.1"/>
    </source>
</evidence>
<dbReference type="SUPFAM" id="SSF53448">
    <property type="entry name" value="Nucleotide-diphospho-sugar transferases"/>
    <property type="match status" value="1"/>
</dbReference>
<organism evidence="2 3">
    <name type="scientific">Richelia sinica FACHB-800</name>
    <dbReference type="NCBI Taxonomy" id="1357546"/>
    <lineage>
        <taxon>Bacteria</taxon>
        <taxon>Bacillati</taxon>
        <taxon>Cyanobacteriota</taxon>
        <taxon>Cyanophyceae</taxon>
        <taxon>Nostocales</taxon>
        <taxon>Nostocaceae</taxon>
        <taxon>Richelia</taxon>
    </lineage>
</organism>
<dbReference type="GO" id="GO:0016758">
    <property type="term" value="F:hexosyltransferase activity"/>
    <property type="evidence" value="ECO:0007669"/>
    <property type="project" value="UniProtKB-ARBA"/>
</dbReference>
<reference evidence="2" key="1">
    <citation type="submission" date="2017-04" db="EMBL/GenBank/DDBJ databases">
        <title>Genome deletions in a multicellular cyanobacterial endosymbiont for morphological adaptation in marine diatoms.</title>
        <authorList>
            <person name="Wang Y."/>
            <person name="Gao H."/>
            <person name="Li R."/>
            <person name="Xu X."/>
        </authorList>
    </citation>
    <scope>NUCLEOTIDE SEQUENCE</scope>
    <source>
        <strain evidence="2">FACHB 800</strain>
    </source>
</reference>
<dbReference type="EMBL" id="CP021056">
    <property type="protein sequence ID" value="QXE21418.1"/>
    <property type="molecule type" value="Genomic_DNA"/>
</dbReference>
<evidence type="ECO:0000313" key="3">
    <source>
        <dbReference type="Proteomes" id="UP000683511"/>
    </source>
</evidence>
<dbReference type="Gene3D" id="3.90.550.10">
    <property type="entry name" value="Spore Coat Polysaccharide Biosynthesis Protein SpsA, Chain A"/>
    <property type="match status" value="1"/>
</dbReference>
<dbReference type="AlphaFoldDB" id="A0A975Y2T3"/>
<name>A0A975Y2T3_9NOST</name>
<proteinExistence type="predicted"/>
<dbReference type="InterPro" id="IPR029044">
    <property type="entry name" value="Nucleotide-diphossugar_trans"/>
</dbReference>
<dbReference type="CDD" id="cd00761">
    <property type="entry name" value="Glyco_tranf_GTA_type"/>
    <property type="match status" value="1"/>
</dbReference>